<organism evidence="1 2">
    <name type="scientific">Ottowia flava</name>
    <dbReference type="NCBI Taxonomy" id="2675430"/>
    <lineage>
        <taxon>Bacteria</taxon>
        <taxon>Pseudomonadati</taxon>
        <taxon>Pseudomonadota</taxon>
        <taxon>Betaproteobacteria</taxon>
        <taxon>Burkholderiales</taxon>
        <taxon>Comamonadaceae</taxon>
        <taxon>Ottowia</taxon>
    </lineage>
</organism>
<evidence type="ECO:0000313" key="2">
    <source>
        <dbReference type="Proteomes" id="UP001597304"/>
    </source>
</evidence>
<dbReference type="Pfam" id="PF06078">
    <property type="entry name" value="DUF937"/>
    <property type="match status" value="1"/>
</dbReference>
<reference evidence="2" key="1">
    <citation type="journal article" date="2019" name="Int. J. Syst. Evol. Microbiol.">
        <title>The Global Catalogue of Microorganisms (GCM) 10K type strain sequencing project: providing services to taxonomists for standard genome sequencing and annotation.</title>
        <authorList>
            <consortium name="The Broad Institute Genomics Platform"/>
            <consortium name="The Broad Institute Genome Sequencing Center for Infectious Disease"/>
            <person name="Wu L."/>
            <person name="Ma J."/>
        </authorList>
    </citation>
    <scope>NUCLEOTIDE SEQUENCE [LARGE SCALE GENOMIC DNA]</scope>
    <source>
        <strain evidence="2">LMG 29247</strain>
    </source>
</reference>
<dbReference type="InterPro" id="IPR018247">
    <property type="entry name" value="EF_Hand_1_Ca_BS"/>
</dbReference>
<keyword evidence="2" id="KW-1185">Reference proteome</keyword>
<gene>
    <name evidence="1" type="ORF">ACFSF0_19355</name>
</gene>
<sequence length="228" mass="22061">MNASLVDDLMRQLQGAPTGQIAQQLGTDPNTAASAIEAALPMLMGALGRNAQQPGGAADLLGALQRDHGGGGGAMDLGGLLGGLLGGGGGSAGAMGGLGGLLGSVLGGGAPASRQMDAGGILGHIFGGQQSRAESGLGQVTGMNSGQAGNLLKILAPIVMAFLAKQVMARGVDAGGLGSMLGQERAQMQQRGGLGGGLMNAVLDQDGDGDVDLADLLKMGGGLLGGRR</sequence>
<accession>A0ABW4KXP9</accession>
<protein>
    <submittedName>
        <fullName evidence="1">DUF937 domain-containing protein</fullName>
    </submittedName>
</protein>
<dbReference type="PROSITE" id="PS00018">
    <property type="entry name" value="EF_HAND_1"/>
    <property type="match status" value="1"/>
</dbReference>
<proteinExistence type="predicted"/>
<dbReference type="InterPro" id="IPR009282">
    <property type="entry name" value="DUF937"/>
</dbReference>
<name>A0ABW4KXP9_9BURK</name>
<dbReference type="EMBL" id="JBHUEJ010000048">
    <property type="protein sequence ID" value="MFD1712760.1"/>
    <property type="molecule type" value="Genomic_DNA"/>
</dbReference>
<dbReference type="Proteomes" id="UP001597304">
    <property type="component" value="Unassembled WGS sequence"/>
</dbReference>
<evidence type="ECO:0000313" key="1">
    <source>
        <dbReference type="EMBL" id="MFD1712760.1"/>
    </source>
</evidence>
<dbReference type="RefSeq" id="WP_147914813.1">
    <property type="nucleotide sequence ID" value="NZ_JBHUEJ010000048.1"/>
</dbReference>
<comment type="caution">
    <text evidence="1">The sequence shown here is derived from an EMBL/GenBank/DDBJ whole genome shotgun (WGS) entry which is preliminary data.</text>
</comment>